<reference evidence="1 2" key="1">
    <citation type="submission" date="2017-10" db="EMBL/GenBank/DDBJ databases">
        <title>Genome of an Actinobacterium that displays light-enhanced growth.</title>
        <authorList>
            <person name="Maresca J.A."/>
            <person name="Hempel P."/>
            <person name="Shevchenko O."/>
            <person name="Miller K.J."/>
            <person name="Hahn M.W."/>
        </authorList>
    </citation>
    <scope>NUCLEOTIDE SEQUENCE [LARGE SCALE GENOMIC DNA]</scope>
    <source>
        <strain evidence="1 2">MWH-Mo1</strain>
    </source>
</reference>
<dbReference type="AlphaFoldDB" id="A0A2Z3RX14"/>
<evidence type="ECO:0000313" key="2">
    <source>
        <dbReference type="Proteomes" id="UP000246894"/>
    </source>
</evidence>
<organism evidence="1 2">
    <name type="scientific">Aurantimicrobium photophilum</name>
    <dbReference type="NCBI Taxonomy" id="1987356"/>
    <lineage>
        <taxon>Bacteria</taxon>
        <taxon>Bacillati</taxon>
        <taxon>Actinomycetota</taxon>
        <taxon>Actinomycetes</taxon>
        <taxon>Micrococcales</taxon>
        <taxon>Microbacteriaceae</taxon>
        <taxon>Aurantimicrobium</taxon>
    </lineage>
</organism>
<evidence type="ECO:0000313" key="1">
    <source>
        <dbReference type="EMBL" id="AWR20694.1"/>
    </source>
</evidence>
<dbReference type="Proteomes" id="UP000246894">
    <property type="component" value="Chromosome"/>
</dbReference>
<dbReference type="EMBL" id="CP023994">
    <property type="protein sequence ID" value="AWR20694.1"/>
    <property type="molecule type" value="Genomic_DNA"/>
</dbReference>
<proteinExistence type="predicted"/>
<keyword evidence="2" id="KW-1185">Reference proteome</keyword>
<protein>
    <submittedName>
        <fullName evidence="1">Uncharacterized protein</fullName>
    </submittedName>
</protein>
<name>A0A2Z3RX14_9MICO</name>
<sequence length="46" mass="5208">MSEKPDEVEIDDDDLELAAGGLKNITSNSTYYFNSTIYFQSNNDNK</sequence>
<accession>A0A2Z3RX14</accession>
<dbReference type="RefSeq" id="WP_162532613.1">
    <property type="nucleotide sequence ID" value="NZ_CP023994.1"/>
</dbReference>
<gene>
    <name evidence="1" type="ORF">AURMO_00069</name>
</gene>
<dbReference type="KEGG" id="aum:AURMO_00069"/>